<sequence length="101" mass="10862">MLVVDLLVHDLVPLLAPGSVDLSTEGSCFQEERFSLVSFAVSGSCACHYSLLHQSFPAMLKELEPWLLVNMSIGNSSSSPRLPGLDSNGLFSWLLLIVGAV</sequence>
<dbReference type="EMBL" id="QGKY02001250">
    <property type="protein sequence ID" value="KAF2564072.1"/>
    <property type="molecule type" value="Genomic_DNA"/>
</dbReference>
<dbReference type="EMBL" id="QGKW02000717">
    <property type="protein sequence ID" value="KAF2597516.1"/>
    <property type="molecule type" value="Genomic_DNA"/>
</dbReference>
<gene>
    <name evidence="2" type="ORF">F2Q68_00010960</name>
    <name evidence="1" type="ORF">F2Q70_00017976</name>
</gene>
<evidence type="ECO:0000313" key="1">
    <source>
        <dbReference type="EMBL" id="KAF2564072.1"/>
    </source>
</evidence>
<organism evidence="2 3">
    <name type="scientific">Brassica cretica</name>
    <name type="common">Mustard</name>
    <dbReference type="NCBI Taxonomy" id="69181"/>
    <lineage>
        <taxon>Eukaryota</taxon>
        <taxon>Viridiplantae</taxon>
        <taxon>Streptophyta</taxon>
        <taxon>Embryophyta</taxon>
        <taxon>Tracheophyta</taxon>
        <taxon>Spermatophyta</taxon>
        <taxon>Magnoliopsida</taxon>
        <taxon>eudicotyledons</taxon>
        <taxon>Gunneridae</taxon>
        <taxon>Pentapetalae</taxon>
        <taxon>rosids</taxon>
        <taxon>malvids</taxon>
        <taxon>Brassicales</taxon>
        <taxon>Brassicaceae</taxon>
        <taxon>Brassiceae</taxon>
        <taxon>Brassica</taxon>
    </lineage>
</organism>
<dbReference type="AlphaFoldDB" id="A0A8S9KWI6"/>
<dbReference type="Proteomes" id="UP000712281">
    <property type="component" value="Unassembled WGS sequence"/>
</dbReference>
<evidence type="ECO:0000313" key="3">
    <source>
        <dbReference type="Proteomes" id="UP000712281"/>
    </source>
</evidence>
<comment type="caution">
    <text evidence="2">The sequence shown here is derived from an EMBL/GenBank/DDBJ whole genome shotgun (WGS) entry which is preliminary data.</text>
</comment>
<proteinExistence type="predicted"/>
<reference evidence="2" key="1">
    <citation type="submission" date="2019-12" db="EMBL/GenBank/DDBJ databases">
        <title>Genome sequencing and annotation of Brassica cretica.</title>
        <authorList>
            <person name="Studholme D.J."/>
            <person name="Sarris P.F."/>
        </authorList>
    </citation>
    <scope>NUCLEOTIDE SEQUENCE</scope>
    <source>
        <strain evidence="2">PFS-001/15</strain>
        <strain evidence="1">PFS-102/07</strain>
        <tissue evidence="2">Leaf</tissue>
    </source>
</reference>
<protein>
    <submittedName>
        <fullName evidence="2">Uncharacterized protein</fullName>
    </submittedName>
</protein>
<accession>A0A8S9KWI6</accession>
<name>A0A8S9KWI6_BRACR</name>
<evidence type="ECO:0000313" key="2">
    <source>
        <dbReference type="EMBL" id="KAF2597516.1"/>
    </source>
</evidence>